<sequence>MYCAVDVSLHKGSSVGEHGGGVPSEPLVEDPCKNLRHRTRSSWPRTCKDIPAQSLDVCVLRSFFTSTRFHLRSISLDKLELSAFDGTILSNTFSRLVYAICSHILGVVCQLIRDQEFETL</sequence>
<name>A0A0E9NHM8_SAICN</name>
<dbReference type="AlphaFoldDB" id="A0A0E9NHM8"/>
<proteinExistence type="predicted"/>
<reference evidence="1 2" key="1">
    <citation type="journal article" date="2011" name="J. Gen. Appl. Microbiol.">
        <title>Draft genome sequencing of the enigmatic yeast Saitoella complicata.</title>
        <authorList>
            <person name="Nishida H."/>
            <person name="Hamamoto M."/>
            <person name="Sugiyama J."/>
        </authorList>
    </citation>
    <scope>NUCLEOTIDE SEQUENCE [LARGE SCALE GENOMIC DNA]</scope>
    <source>
        <strain evidence="1 2">NRRL Y-17804</strain>
    </source>
</reference>
<evidence type="ECO:0000313" key="2">
    <source>
        <dbReference type="Proteomes" id="UP000033140"/>
    </source>
</evidence>
<reference evidence="1 2" key="2">
    <citation type="journal article" date="2014" name="J. Gen. Appl. Microbiol.">
        <title>The early diverging ascomycetous budding yeast Saitoella complicata has three histone deacetylases belonging to the Clr6, Hos2, and Rpd3 lineages.</title>
        <authorList>
            <person name="Nishida H."/>
            <person name="Matsumoto T."/>
            <person name="Kondo S."/>
            <person name="Hamamoto M."/>
            <person name="Yoshikawa H."/>
        </authorList>
    </citation>
    <scope>NUCLEOTIDE SEQUENCE [LARGE SCALE GENOMIC DNA]</scope>
    <source>
        <strain evidence="1 2">NRRL Y-17804</strain>
    </source>
</reference>
<evidence type="ECO:0000313" key="1">
    <source>
        <dbReference type="EMBL" id="GAO49349.1"/>
    </source>
</evidence>
<keyword evidence="2" id="KW-1185">Reference proteome</keyword>
<gene>
    <name evidence="1" type="ORF">G7K_3500-t1</name>
</gene>
<accession>A0A0E9NHM8</accession>
<dbReference type="Proteomes" id="UP000033140">
    <property type="component" value="Unassembled WGS sequence"/>
</dbReference>
<reference evidence="1 2" key="3">
    <citation type="journal article" date="2015" name="Genome Announc.">
        <title>Draft Genome Sequence of the Archiascomycetous Yeast Saitoella complicata.</title>
        <authorList>
            <person name="Yamauchi K."/>
            <person name="Kondo S."/>
            <person name="Hamamoto M."/>
            <person name="Takahashi Y."/>
            <person name="Ogura Y."/>
            <person name="Hayashi T."/>
            <person name="Nishida H."/>
        </authorList>
    </citation>
    <scope>NUCLEOTIDE SEQUENCE [LARGE SCALE GENOMIC DNA]</scope>
    <source>
        <strain evidence="1 2">NRRL Y-17804</strain>
    </source>
</reference>
<dbReference type="EMBL" id="BACD03000022">
    <property type="protein sequence ID" value="GAO49349.1"/>
    <property type="molecule type" value="Genomic_DNA"/>
</dbReference>
<organism evidence="1 2">
    <name type="scientific">Saitoella complicata (strain BCRC 22490 / CBS 7301 / JCM 7358 / NBRC 10748 / NRRL Y-17804)</name>
    <dbReference type="NCBI Taxonomy" id="698492"/>
    <lineage>
        <taxon>Eukaryota</taxon>
        <taxon>Fungi</taxon>
        <taxon>Dikarya</taxon>
        <taxon>Ascomycota</taxon>
        <taxon>Taphrinomycotina</taxon>
        <taxon>Taphrinomycotina incertae sedis</taxon>
        <taxon>Saitoella</taxon>
    </lineage>
</organism>
<protein>
    <submittedName>
        <fullName evidence="1">Uncharacterized protein</fullName>
    </submittedName>
</protein>
<comment type="caution">
    <text evidence="1">The sequence shown here is derived from an EMBL/GenBank/DDBJ whole genome shotgun (WGS) entry which is preliminary data.</text>
</comment>